<dbReference type="SUPFAM" id="SSF56784">
    <property type="entry name" value="HAD-like"/>
    <property type="match status" value="1"/>
</dbReference>
<dbReference type="InterPro" id="IPR044492">
    <property type="entry name" value="P_typ_ATPase_HD_dom"/>
</dbReference>
<dbReference type="SFLD" id="SFLDF00027">
    <property type="entry name" value="p-type_atpase"/>
    <property type="match status" value="1"/>
</dbReference>
<evidence type="ECO:0000256" key="11">
    <source>
        <dbReference type="ARBA" id="ARBA00023136"/>
    </source>
</evidence>
<dbReference type="SUPFAM" id="SSF81653">
    <property type="entry name" value="Calcium ATPase, transduction domain A"/>
    <property type="match status" value="1"/>
</dbReference>
<evidence type="ECO:0000256" key="2">
    <source>
        <dbReference type="ARBA" id="ARBA00006000"/>
    </source>
</evidence>
<dbReference type="PRINTS" id="PR00119">
    <property type="entry name" value="CATATPASE"/>
</dbReference>
<dbReference type="InterPro" id="IPR008250">
    <property type="entry name" value="ATPase_P-typ_transduc_dom_A_sf"/>
</dbReference>
<dbReference type="InterPro" id="IPR059000">
    <property type="entry name" value="ATPase_P-type_domA"/>
</dbReference>
<keyword evidence="11 13" id="KW-0472">Membrane</keyword>
<dbReference type="SFLD" id="SFLDS00003">
    <property type="entry name" value="Haloacid_Dehalogenase"/>
    <property type="match status" value="1"/>
</dbReference>
<dbReference type="GO" id="GO:0046872">
    <property type="term" value="F:metal ion binding"/>
    <property type="evidence" value="ECO:0007669"/>
    <property type="project" value="UniProtKB-UniRule"/>
</dbReference>
<reference evidence="16" key="1">
    <citation type="submission" date="2022-01" db="EMBL/GenBank/DDBJ databases">
        <authorList>
            <person name="King R."/>
        </authorList>
    </citation>
    <scope>NUCLEOTIDE SEQUENCE</scope>
</reference>
<feature type="transmembrane region" description="Helical" evidence="13">
    <location>
        <begin position="448"/>
        <end position="468"/>
    </location>
</feature>
<evidence type="ECO:0000256" key="7">
    <source>
        <dbReference type="ARBA" id="ARBA00022840"/>
    </source>
</evidence>
<keyword evidence="5 13" id="KW-0479">Metal-binding</keyword>
<dbReference type="InterPro" id="IPR023299">
    <property type="entry name" value="ATPase_P-typ_cyto_dom_N"/>
</dbReference>
<dbReference type="Gene3D" id="2.70.150.10">
    <property type="entry name" value="Calcium-transporting ATPase, cytoplasmic transduction domain A"/>
    <property type="match status" value="1"/>
</dbReference>
<feature type="transmembrane region" description="Helical" evidence="13">
    <location>
        <begin position="1097"/>
        <end position="1124"/>
    </location>
</feature>
<evidence type="ECO:0000256" key="4">
    <source>
        <dbReference type="ARBA" id="ARBA00022692"/>
    </source>
</evidence>
<keyword evidence="10 13" id="KW-1133">Transmembrane helix</keyword>
<evidence type="ECO:0000256" key="1">
    <source>
        <dbReference type="ARBA" id="ARBA00004141"/>
    </source>
</evidence>
<dbReference type="InterPro" id="IPR023298">
    <property type="entry name" value="ATPase_P-typ_TM_dom_sf"/>
</dbReference>
<dbReference type="SUPFAM" id="SSF81660">
    <property type="entry name" value="Metal cation-transporting ATPase, ATP-binding domain N"/>
    <property type="match status" value="1"/>
</dbReference>
<evidence type="ECO:0000313" key="17">
    <source>
        <dbReference type="Proteomes" id="UP001152799"/>
    </source>
</evidence>
<dbReference type="GO" id="GO:0019829">
    <property type="term" value="F:ATPase-coupled monoatomic cation transmembrane transporter activity"/>
    <property type="evidence" value="ECO:0007669"/>
    <property type="project" value="UniProtKB-UniRule"/>
</dbReference>
<dbReference type="GO" id="GO:0006874">
    <property type="term" value="P:intracellular calcium ion homeostasis"/>
    <property type="evidence" value="ECO:0007669"/>
    <property type="project" value="TreeGrafter"/>
</dbReference>
<dbReference type="GO" id="GO:0005524">
    <property type="term" value="F:ATP binding"/>
    <property type="evidence" value="ECO:0007669"/>
    <property type="project" value="UniProtKB-UniRule"/>
</dbReference>
<keyword evidence="8 13" id="KW-0460">Magnesium</keyword>
<dbReference type="SFLD" id="SFLDG00002">
    <property type="entry name" value="C1.7:_P-type_atpase_like"/>
    <property type="match status" value="1"/>
</dbReference>
<dbReference type="Gene3D" id="3.40.50.1000">
    <property type="entry name" value="HAD superfamily/HAD-like"/>
    <property type="match status" value="1"/>
</dbReference>
<feature type="transmembrane region" description="Helical" evidence="13">
    <location>
        <begin position="240"/>
        <end position="260"/>
    </location>
</feature>
<evidence type="ECO:0000256" key="9">
    <source>
        <dbReference type="ARBA" id="ARBA00022967"/>
    </source>
</evidence>
<dbReference type="PROSITE" id="PS00154">
    <property type="entry name" value="ATPASE_E1_E2"/>
    <property type="match status" value="1"/>
</dbReference>
<dbReference type="PANTHER" id="PTHR45630:SF8">
    <property type="entry name" value="CATION-TRANSPORTING ATPASE"/>
    <property type="match status" value="1"/>
</dbReference>
<name>A0A9N9MX96_9CUCU</name>
<feature type="domain" description="P-type ATPase A" evidence="14">
    <location>
        <begin position="277"/>
        <end position="395"/>
    </location>
</feature>
<keyword evidence="17" id="KW-1185">Reference proteome</keyword>
<dbReference type="InterPro" id="IPR047819">
    <property type="entry name" value="P5A-ATPase_N"/>
</dbReference>
<dbReference type="SUPFAM" id="SSF81665">
    <property type="entry name" value="Calcium ATPase, transmembrane domain M"/>
    <property type="match status" value="1"/>
</dbReference>
<evidence type="ECO:0000256" key="12">
    <source>
        <dbReference type="ARBA" id="ARBA00049360"/>
    </source>
</evidence>
<comment type="catalytic activity">
    <reaction evidence="12 13">
        <text>ATP + H2O = ADP + phosphate + H(+)</text>
        <dbReference type="Rhea" id="RHEA:13065"/>
        <dbReference type="ChEBI" id="CHEBI:15377"/>
        <dbReference type="ChEBI" id="CHEBI:15378"/>
        <dbReference type="ChEBI" id="CHEBI:30616"/>
        <dbReference type="ChEBI" id="CHEBI:43474"/>
        <dbReference type="ChEBI" id="CHEBI:456216"/>
    </reaction>
</comment>
<dbReference type="InterPro" id="IPR036412">
    <property type="entry name" value="HAD-like_sf"/>
</dbReference>
<keyword evidence="6 13" id="KW-0547">Nucleotide-binding</keyword>
<feature type="transmembrane region" description="Helical" evidence="13">
    <location>
        <begin position="976"/>
        <end position="1000"/>
    </location>
</feature>
<keyword evidence="9 13" id="KW-1278">Translocase</keyword>
<gene>
    <name evidence="16" type="ORF">CEUTPL_LOCUS13138</name>
</gene>
<feature type="transmembrane region" description="Helical" evidence="13">
    <location>
        <begin position="215"/>
        <end position="234"/>
    </location>
</feature>
<evidence type="ECO:0000313" key="16">
    <source>
        <dbReference type="EMBL" id="CAG9772733.1"/>
    </source>
</evidence>
<feature type="transmembrane region" description="Helical" evidence="13">
    <location>
        <begin position="904"/>
        <end position="929"/>
    </location>
</feature>
<dbReference type="GO" id="GO:0016020">
    <property type="term" value="C:membrane"/>
    <property type="evidence" value="ECO:0007669"/>
    <property type="project" value="UniProtKB-SubCell"/>
</dbReference>
<dbReference type="OrthoDB" id="48943at2759"/>
<dbReference type="Pfam" id="PF12409">
    <property type="entry name" value="P5-ATPase"/>
    <property type="match status" value="1"/>
</dbReference>
<feature type="transmembrane region" description="Helical" evidence="13">
    <location>
        <begin position="1060"/>
        <end position="1077"/>
    </location>
</feature>
<dbReference type="InterPro" id="IPR018303">
    <property type="entry name" value="ATPase_P-typ_P_site"/>
</dbReference>
<evidence type="ECO:0000259" key="14">
    <source>
        <dbReference type="Pfam" id="PF00122"/>
    </source>
</evidence>
<dbReference type="PROSITE" id="PS01229">
    <property type="entry name" value="COF_2"/>
    <property type="match status" value="1"/>
</dbReference>
<dbReference type="Proteomes" id="UP001152799">
    <property type="component" value="Chromosome 8"/>
</dbReference>
<dbReference type="InterPro" id="IPR001757">
    <property type="entry name" value="P_typ_ATPase"/>
</dbReference>
<feature type="transmembrane region" description="Helical" evidence="13">
    <location>
        <begin position="1028"/>
        <end position="1048"/>
    </location>
</feature>
<dbReference type="FunFam" id="1.20.1110.10:FF:000023">
    <property type="entry name" value="Cation-transporting ATPase"/>
    <property type="match status" value="1"/>
</dbReference>
<evidence type="ECO:0000256" key="5">
    <source>
        <dbReference type="ARBA" id="ARBA00022723"/>
    </source>
</evidence>
<evidence type="ECO:0000256" key="13">
    <source>
        <dbReference type="RuleBase" id="RU362082"/>
    </source>
</evidence>
<dbReference type="Pfam" id="PF13246">
    <property type="entry name" value="Cation_ATPase"/>
    <property type="match status" value="1"/>
</dbReference>
<dbReference type="GO" id="GO:0016887">
    <property type="term" value="F:ATP hydrolysis activity"/>
    <property type="evidence" value="ECO:0007669"/>
    <property type="project" value="InterPro"/>
</dbReference>
<feature type="transmembrane region" description="Helical" evidence="13">
    <location>
        <begin position="59"/>
        <end position="78"/>
    </location>
</feature>
<dbReference type="EC" id="7.2.2.-" evidence="13"/>
<comment type="subcellular location">
    <subcellularLocation>
        <location evidence="1 13">Membrane</location>
        <topology evidence="1 13">Multi-pass membrane protein</topology>
    </subcellularLocation>
</comment>
<protein>
    <recommendedName>
        <fullName evidence="13">Cation-transporting ATPase</fullName>
        <ecNumber evidence="13">7.2.2.-</ecNumber>
    </recommendedName>
</protein>
<evidence type="ECO:0000256" key="8">
    <source>
        <dbReference type="ARBA" id="ARBA00022842"/>
    </source>
</evidence>
<evidence type="ECO:0000256" key="6">
    <source>
        <dbReference type="ARBA" id="ARBA00022741"/>
    </source>
</evidence>
<feature type="domain" description="P5B-type ATPase N-terminal" evidence="15">
    <location>
        <begin position="38"/>
        <end position="161"/>
    </location>
</feature>
<dbReference type="InterPro" id="IPR023214">
    <property type="entry name" value="HAD_sf"/>
</dbReference>
<feature type="transmembrane region" description="Helical" evidence="13">
    <location>
        <begin position="410"/>
        <end position="428"/>
    </location>
</feature>
<dbReference type="AlphaFoldDB" id="A0A9N9MX96"/>
<dbReference type="EMBL" id="OU892284">
    <property type="protein sequence ID" value="CAG9772733.1"/>
    <property type="molecule type" value="Genomic_DNA"/>
</dbReference>
<dbReference type="FunFam" id="3.40.50.1000:FF:000045">
    <property type="entry name" value="Cation-transporting ATPase"/>
    <property type="match status" value="1"/>
</dbReference>
<dbReference type="Gene3D" id="3.40.1110.10">
    <property type="entry name" value="Calcium-transporting ATPase, cytoplasmic domain N"/>
    <property type="match status" value="1"/>
</dbReference>
<dbReference type="InterPro" id="IPR006544">
    <property type="entry name" value="P-type_TPase_V"/>
</dbReference>
<keyword evidence="7 13" id="KW-0067">ATP-binding</keyword>
<dbReference type="GO" id="GO:0140358">
    <property type="term" value="F:P-type transmembrane transporter activity"/>
    <property type="evidence" value="ECO:0007669"/>
    <property type="project" value="InterPro"/>
</dbReference>
<dbReference type="PANTHER" id="PTHR45630">
    <property type="entry name" value="CATION-TRANSPORTING ATPASE-RELATED"/>
    <property type="match status" value="1"/>
</dbReference>
<proteinExistence type="inferred from homology"/>
<keyword evidence="4 13" id="KW-0812">Transmembrane</keyword>
<dbReference type="NCBIfam" id="TIGR01657">
    <property type="entry name" value="P-ATPase-V"/>
    <property type="match status" value="1"/>
</dbReference>
<dbReference type="Gene3D" id="1.20.1110.10">
    <property type="entry name" value="Calcium-transporting ATPase, transmembrane domain"/>
    <property type="match status" value="1"/>
</dbReference>
<sequence length="1187" mass="133670">MVSHYNLQGDNLTKAEKLPEEKSANKKNDTKHYINFGEEDQMEIQGFVFSKLKSSMCTVFYLTTLGILRLVFHWYPVWHLKATHRRTDLKNAEKVLIADNYHGKATSHFVRNIITLNSDSLQGNYGDGLKKMLKFRLQDGQTKEQYEINVINCKKLTYIWDEDKGKFIKLAGLENGITRANLHEFNGQSKEEQIRKRTVYGDNKIATPEQTVMQLLVLEALTPFYIFQLFSLVVWSAEQYYYYAVAIVIMSVVGIATSIIQTRKNQKNLKGTVAFTSIATVYRGDDIYEEMSTTNLVPGDVIVIPQYGCEMHCDAVLLSGSCIVNESMLTGESVPITKTSLDHHETLYDLKEDANHTLFCGTKVIQTRARNNEKVLAVVIRTGFLTSKGELVRSILYPPPADFKFDRDSYKYIGILAFIAACGFIYTIVSKLQREVAGMDTIIKALDIITIVIPPALPAAMTVGKLFAIHRLKKSNIFCINSRVINVSGSVDCVCFDKTGTLTEDALDLWAVVPVREKLLVAPIKKILELPSTCGLLKGMTVCHSLTSIDGEVVGDPLDVKMFESTKWMFEDNHHISKSYGSFTPSALVRSPVNMADEIGIVKQFQFSSSLQRMSVIIKSLEAVTFEVFCKGSPEKIISLSNKDTVPNDIHQQLKEYTELGYRVIGVASKKLPDHLTYQNIVKMHRDEVENELEFLGLLIFENRLKPETTGIIKTLKDAQLKVVMITGDNIQTAVTVARECLIIEKDCTVIEVLTEKPTRNEFASISYHVLTQQSNKEASINILNGTNGKSKDVNMKYSFVITGQSWSNIVKYFPDLVPKIVTKGAVFARMSGSQKQHLVEEFKNLGYYVAMCGDGANDCGALKAAHVGISLSEAESSVASPFTSKEPNISCVPKVVKEGRAALVTSFGVFQMMLCYSLTEFLSVIILYDIDTNLSSMQFLFIDVCLILNFAATFGRTPAYPKLSKTAPRTSLLSFIPICSMTLLMLLVSVSQRLAFYWITTYQWFTPFVYDPSDAGITSFNPSYENYAVYCTSMFQYIAMAIIFSKGKPYRKHMFTNKIFVFCLFAMTIVSGYMTLYTPEWLASIMELKVPPEMDGRMMCIYIAVGTFVACYIVQCLFVEIFLEKIVEPALSRLSKNKKPYLEVMKSLQRDSYWPPTSTELTKLDYVNENGKINGYHNAAFDSYQF</sequence>
<feature type="transmembrane region" description="Helical" evidence="13">
    <location>
        <begin position="935"/>
        <end position="955"/>
    </location>
</feature>
<evidence type="ECO:0000256" key="10">
    <source>
        <dbReference type="ARBA" id="ARBA00022989"/>
    </source>
</evidence>
<dbReference type="Pfam" id="PF00122">
    <property type="entry name" value="E1-E2_ATPase"/>
    <property type="match status" value="1"/>
</dbReference>
<accession>A0A9N9MX96</accession>
<dbReference type="GO" id="GO:0015203">
    <property type="term" value="F:polyamine transmembrane transporter activity"/>
    <property type="evidence" value="ECO:0007669"/>
    <property type="project" value="TreeGrafter"/>
</dbReference>
<organism evidence="16 17">
    <name type="scientific">Ceutorhynchus assimilis</name>
    <name type="common">cabbage seed weevil</name>
    <dbReference type="NCBI Taxonomy" id="467358"/>
    <lineage>
        <taxon>Eukaryota</taxon>
        <taxon>Metazoa</taxon>
        <taxon>Ecdysozoa</taxon>
        <taxon>Arthropoda</taxon>
        <taxon>Hexapoda</taxon>
        <taxon>Insecta</taxon>
        <taxon>Pterygota</taxon>
        <taxon>Neoptera</taxon>
        <taxon>Endopterygota</taxon>
        <taxon>Coleoptera</taxon>
        <taxon>Polyphaga</taxon>
        <taxon>Cucujiformia</taxon>
        <taxon>Curculionidae</taxon>
        <taxon>Ceutorhynchinae</taxon>
        <taxon>Ceutorhynchus</taxon>
    </lineage>
</organism>
<dbReference type="PRINTS" id="PR00121">
    <property type="entry name" value="NAKATPASE"/>
</dbReference>
<comment type="similarity">
    <text evidence="2 13">Belongs to the cation transport ATPase (P-type) (TC 3.A.3) family. Type V subfamily.</text>
</comment>
<evidence type="ECO:0000259" key="15">
    <source>
        <dbReference type="Pfam" id="PF12409"/>
    </source>
</evidence>
<evidence type="ECO:0000256" key="3">
    <source>
        <dbReference type="ARBA" id="ARBA00022553"/>
    </source>
</evidence>
<dbReference type="NCBIfam" id="TIGR01494">
    <property type="entry name" value="ATPase_P-type"/>
    <property type="match status" value="2"/>
</dbReference>
<keyword evidence="3" id="KW-0597">Phosphoprotein</keyword>